<name>A0ACB7CBG3_9ASCO</name>
<proteinExistence type="predicted"/>
<dbReference type="Proteomes" id="UP000768646">
    <property type="component" value="Unassembled WGS sequence"/>
</dbReference>
<keyword evidence="2" id="KW-1185">Reference proteome</keyword>
<protein>
    <submittedName>
        <fullName evidence="1">Uncharacterized protein</fullName>
    </submittedName>
</protein>
<organism evidence="1 2">
    <name type="scientific">Pneumocystis oryctolagi</name>
    <dbReference type="NCBI Taxonomy" id="42067"/>
    <lineage>
        <taxon>Eukaryota</taxon>
        <taxon>Fungi</taxon>
        <taxon>Dikarya</taxon>
        <taxon>Ascomycota</taxon>
        <taxon>Taphrinomycotina</taxon>
        <taxon>Pneumocystomycetes</taxon>
        <taxon>Pneumocystaceae</taxon>
        <taxon>Pneumocystis</taxon>
    </lineage>
</organism>
<accession>A0ACB7CBG3</accession>
<evidence type="ECO:0000313" key="1">
    <source>
        <dbReference type="EMBL" id="KAG4305072.1"/>
    </source>
</evidence>
<reference evidence="1 2" key="1">
    <citation type="journal article" date="2021" name="Commun. Biol.">
        <title>Genomic insights into the host specific adaptation of the Pneumocystis genus.</title>
        <authorList>
            <person name="Cisse O.H."/>
            <person name="Ma L."/>
            <person name="Dekker J.P."/>
            <person name="Khil P.P."/>
            <person name="Youn J.-H."/>
            <person name="Brenchley J.M."/>
            <person name="Blair R."/>
            <person name="Pahar B."/>
            <person name="Chabe M."/>
            <person name="Van Rompay K.K.A."/>
            <person name="Keesler R."/>
            <person name="Sukura A."/>
            <person name="Hirsch V."/>
            <person name="Kutty G."/>
            <person name="Liu Y."/>
            <person name="Peng L."/>
            <person name="Chen J."/>
            <person name="Song J."/>
            <person name="Weissenbacher-Lang C."/>
            <person name="Xu J."/>
            <person name="Upham N.S."/>
            <person name="Stajich J.E."/>
            <person name="Cuomo C.A."/>
            <person name="Cushion M.T."/>
            <person name="Kovacs J.A."/>
        </authorList>
    </citation>
    <scope>NUCLEOTIDE SEQUENCE [LARGE SCALE GENOMIC DNA]</scope>
    <source>
        <strain evidence="1 2">RABM</strain>
    </source>
</reference>
<comment type="caution">
    <text evidence="1">The sequence shown here is derived from an EMBL/GenBank/DDBJ whole genome shotgun (WGS) entry which is preliminary data.</text>
</comment>
<sequence length="432" mass="50533">MYYAIVASKSKVQEIKDILNKNNLYDKYKGICKIEEEKFQENKSEKRIIYTLRKKSIKLQDANLRIEEIFPELKIDTTDLNLIVVESETKEKNIHNQLNIYIEKFIQKMYTKYKINEKLHFSKIHLRYTIYGDMALLSANSFLSSQWTFFSTLHPSDKLDFYKGIAENLGVTHLAMNAPIPHENPMRIPFAFIPLYGDFGPKILKKPTKKDYEEAFWVTIKQNGIYQTWSPMYTMFSRGNIKEKARILGFPDVKDSTIADLYAGIGYFAFSYLKAKAKKVFCWEINPWSIEGLSRGAKLNKFTFKKVDELNDNYDNQLIVFENTNALANEQLKGKIKNIRHINLGLLPKNEDSWPVAVKILDSKMGGWIHVHSTVCNKEIYSWAEKSKNKFIELFNNEWEVKIEHIEKVKQFSPKLLHIVVDLLCIPKKKIL</sequence>
<gene>
    <name evidence="1" type="ORF">PORY_001242</name>
</gene>
<dbReference type="EMBL" id="JABTEG010000004">
    <property type="protein sequence ID" value="KAG4305072.1"/>
    <property type="molecule type" value="Genomic_DNA"/>
</dbReference>
<evidence type="ECO:0000313" key="2">
    <source>
        <dbReference type="Proteomes" id="UP000768646"/>
    </source>
</evidence>